<evidence type="ECO:0000313" key="2">
    <source>
        <dbReference type="EMBL" id="KAK0634513.1"/>
    </source>
</evidence>
<evidence type="ECO:0000256" key="1">
    <source>
        <dbReference type="SAM" id="MobiDB-lite"/>
    </source>
</evidence>
<reference evidence="2" key="1">
    <citation type="submission" date="2023-06" db="EMBL/GenBank/DDBJ databases">
        <title>Genome-scale phylogeny and comparative genomics of the fungal order Sordariales.</title>
        <authorList>
            <consortium name="Lawrence Berkeley National Laboratory"/>
            <person name="Hensen N."/>
            <person name="Bonometti L."/>
            <person name="Westerberg I."/>
            <person name="Brannstrom I.O."/>
            <person name="Guillou S."/>
            <person name="Cros-Aarteil S."/>
            <person name="Calhoun S."/>
            <person name="Haridas S."/>
            <person name="Kuo A."/>
            <person name="Mondo S."/>
            <person name="Pangilinan J."/>
            <person name="Riley R."/>
            <person name="LaButti K."/>
            <person name="Andreopoulos B."/>
            <person name="Lipzen A."/>
            <person name="Chen C."/>
            <person name="Yanf M."/>
            <person name="Daum C."/>
            <person name="Ng V."/>
            <person name="Clum A."/>
            <person name="Steindorff A."/>
            <person name="Ohm R."/>
            <person name="Martin F."/>
            <person name="Silar P."/>
            <person name="Natvig D."/>
            <person name="Lalanne C."/>
            <person name="Gautier V."/>
            <person name="Ament-velasquez S.L."/>
            <person name="Kruys A."/>
            <person name="Hutchinson M.I."/>
            <person name="Powell A.J."/>
            <person name="Barry K."/>
            <person name="Miller A.N."/>
            <person name="Grigoriev I.V."/>
            <person name="Debuchy R."/>
            <person name="Gladieux P."/>
            <person name="Thoren M.H."/>
            <person name="Johannesson H."/>
        </authorList>
    </citation>
    <scope>NUCLEOTIDE SEQUENCE</scope>
    <source>
        <strain evidence="2">SMH3391-2</strain>
    </source>
</reference>
<feature type="region of interest" description="Disordered" evidence="1">
    <location>
        <begin position="232"/>
        <end position="254"/>
    </location>
</feature>
<sequence length="254" mass="26538">MSTFAHLTHQAAPGRAPAGWKSLQSLVCSPKRYFPVVSALHSTSVGSLHAVQCKQAAPIAFPVFLAEAGDVGLVNVGFGAFRCGFAADSIVRAFGILALVTFDTFELRAEVRTEPRSRNGGWVGDRPAPVGALRRTIQSKDPASPMLLSGDLRGAAVLQLSSAAAKSPRLFNPERGGAYAAGPLGALDRAHQWVSVASSILGAEWNQNGPEEGVPCTGTSCCQANPGCQHRQTPLAAPSGVQFGGRPLGDRTRI</sequence>
<dbReference type="Proteomes" id="UP001174934">
    <property type="component" value="Unassembled WGS sequence"/>
</dbReference>
<dbReference type="AlphaFoldDB" id="A0AA39XI99"/>
<dbReference type="EMBL" id="JAULSR010000001">
    <property type="protein sequence ID" value="KAK0634513.1"/>
    <property type="molecule type" value="Genomic_DNA"/>
</dbReference>
<gene>
    <name evidence="2" type="ORF">B0T17DRAFT_502160</name>
</gene>
<protein>
    <submittedName>
        <fullName evidence="2">Uncharacterized protein</fullName>
    </submittedName>
</protein>
<evidence type="ECO:0000313" key="3">
    <source>
        <dbReference type="Proteomes" id="UP001174934"/>
    </source>
</evidence>
<organism evidence="2 3">
    <name type="scientific">Bombardia bombarda</name>
    <dbReference type="NCBI Taxonomy" id="252184"/>
    <lineage>
        <taxon>Eukaryota</taxon>
        <taxon>Fungi</taxon>
        <taxon>Dikarya</taxon>
        <taxon>Ascomycota</taxon>
        <taxon>Pezizomycotina</taxon>
        <taxon>Sordariomycetes</taxon>
        <taxon>Sordariomycetidae</taxon>
        <taxon>Sordariales</taxon>
        <taxon>Lasiosphaeriaceae</taxon>
        <taxon>Bombardia</taxon>
    </lineage>
</organism>
<comment type="caution">
    <text evidence="2">The sequence shown here is derived from an EMBL/GenBank/DDBJ whole genome shotgun (WGS) entry which is preliminary data.</text>
</comment>
<accession>A0AA39XI99</accession>
<name>A0AA39XI99_9PEZI</name>
<keyword evidence="3" id="KW-1185">Reference proteome</keyword>
<proteinExistence type="predicted"/>